<dbReference type="NCBIfam" id="TIGR01934">
    <property type="entry name" value="MenG_MenH_UbiE"/>
    <property type="match status" value="1"/>
</dbReference>
<evidence type="ECO:0000256" key="2">
    <source>
        <dbReference type="ARBA" id="ARBA00022603"/>
    </source>
</evidence>
<dbReference type="PROSITE" id="PS01183">
    <property type="entry name" value="UBIE_1"/>
    <property type="match status" value="1"/>
</dbReference>
<comment type="caution">
    <text evidence="8">The sequence shown here is derived from an EMBL/GenBank/DDBJ whole genome shotgun (WGS) entry which is preliminary data.</text>
</comment>
<evidence type="ECO:0000256" key="7">
    <source>
        <dbReference type="SAM" id="MobiDB-lite"/>
    </source>
</evidence>
<comment type="catalytic activity">
    <reaction evidence="6">
        <text>a 2-methoxy-6-(all-trans-polyprenyl)benzene-1,4-diol + S-adenosyl-L-methionine = a 5-methoxy-2-methyl-3-(all-trans-polyprenyl)benzene-1,4-diol + S-adenosyl-L-homocysteine + H(+)</text>
        <dbReference type="Rhea" id="RHEA:28286"/>
        <dbReference type="Rhea" id="RHEA-COMP:10858"/>
        <dbReference type="Rhea" id="RHEA-COMP:10859"/>
        <dbReference type="ChEBI" id="CHEBI:15378"/>
        <dbReference type="ChEBI" id="CHEBI:57856"/>
        <dbReference type="ChEBI" id="CHEBI:59789"/>
        <dbReference type="ChEBI" id="CHEBI:84166"/>
        <dbReference type="ChEBI" id="CHEBI:84167"/>
        <dbReference type="EC" id="2.1.1.201"/>
    </reaction>
</comment>
<dbReference type="InterPro" id="IPR029063">
    <property type="entry name" value="SAM-dependent_MTases_sf"/>
</dbReference>
<evidence type="ECO:0000256" key="4">
    <source>
        <dbReference type="ARBA" id="ARBA00022688"/>
    </source>
</evidence>
<dbReference type="InterPro" id="IPR023576">
    <property type="entry name" value="UbiE/COQ5_MeTrFase_CS"/>
</dbReference>
<dbReference type="PANTHER" id="PTHR43591:SF24">
    <property type="entry name" value="2-METHOXY-6-POLYPRENYL-1,4-BENZOQUINOL METHYLASE, MITOCHONDRIAL"/>
    <property type="match status" value="1"/>
</dbReference>
<comment type="pathway">
    <text evidence="6">Cofactor biosynthesis; ubiquinone biosynthesis.</text>
</comment>
<proteinExistence type="inferred from homology"/>
<keyword evidence="5 6" id="KW-0949">S-adenosyl-L-methionine</keyword>
<feature type="compositionally biased region" description="Polar residues" evidence="7">
    <location>
        <begin position="1"/>
        <end position="29"/>
    </location>
</feature>
<dbReference type="InterPro" id="IPR004033">
    <property type="entry name" value="UbiE/COQ5_MeTrFase"/>
</dbReference>
<dbReference type="PROSITE" id="PS01184">
    <property type="entry name" value="UBIE_2"/>
    <property type="match status" value="1"/>
</dbReference>
<dbReference type="PANTHER" id="PTHR43591">
    <property type="entry name" value="METHYLTRANSFERASE"/>
    <property type="match status" value="1"/>
</dbReference>
<organism evidence="8 9">
    <name type="scientific">Endozoicomonas gorgoniicola</name>
    <dbReference type="NCBI Taxonomy" id="1234144"/>
    <lineage>
        <taxon>Bacteria</taxon>
        <taxon>Pseudomonadati</taxon>
        <taxon>Pseudomonadota</taxon>
        <taxon>Gammaproteobacteria</taxon>
        <taxon>Oceanospirillales</taxon>
        <taxon>Endozoicomonadaceae</taxon>
        <taxon>Endozoicomonas</taxon>
    </lineage>
</organism>
<gene>
    <name evidence="6 8" type="primary">ubiE</name>
    <name evidence="8" type="ORF">NX722_27395</name>
</gene>
<dbReference type="GO" id="GO:0043770">
    <property type="term" value="F:demethylmenaquinone methyltransferase activity"/>
    <property type="evidence" value="ECO:0007669"/>
    <property type="project" value="UniProtKB-EC"/>
</dbReference>
<comment type="catalytic activity">
    <reaction evidence="6">
        <text>a 2-demethylmenaquinol + S-adenosyl-L-methionine = a menaquinol + S-adenosyl-L-homocysteine + H(+)</text>
        <dbReference type="Rhea" id="RHEA:42640"/>
        <dbReference type="Rhea" id="RHEA-COMP:9539"/>
        <dbReference type="Rhea" id="RHEA-COMP:9563"/>
        <dbReference type="ChEBI" id="CHEBI:15378"/>
        <dbReference type="ChEBI" id="CHEBI:18151"/>
        <dbReference type="ChEBI" id="CHEBI:55437"/>
        <dbReference type="ChEBI" id="CHEBI:57856"/>
        <dbReference type="ChEBI" id="CHEBI:59789"/>
        <dbReference type="EC" id="2.1.1.163"/>
    </reaction>
</comment>
<keyword evidence="4 6" id="KW-0831">Ubiquinone biosynthesis</keyword>
<dbReference type="SUPFAM" id="SSF53335">
    <property type="entry name" value="S-adenosyl-L-methionine-dependent methyltransferases"/>
    <property type="match status" value="1"/>
</dbReference>
<dbReference type="Gene3D" id="3.40.50.150">
    <property type="entry name" value="Vaccinia Virus protein VP39"/>
    <property type="match status" value="1"/>
</dbReference>
<comment type="similarity">
    <text evidence="6">Belongs to the class I-like SAM-binding methyltransferase superfamily. MenG/UbiE family.</text>
</comment>
<reference evidence="8 9" key="1">
    <citation type="submission" date="2022-10" db="EMBL/GenBank/DDBJ databases">
        <title>High-quality genome sequences of two octocoral-associated bacteria, Endozoicomonas euniceicola EF212 and Endozoicomonas gorgoniicola PS125.</title>
        <authorList>
            <person name="Chiou Y.-J."/>
            <person name="Chen Y.-H."/>
        </authorList>
    </citation>
    <scope>NUCLEOTIDE SEQUENCE [LARGE SCALE GENOMIC DNA]</scope>
    <source>
        <strain evidence="8 9">PS125</strain>
    </source>
</reference>
<evidence type="ECO:0000256" key="3">
    <source>
        <dbReference type="ARBA" id="ARBA00022679"/>
    </source>
</evidence>
<dbReference type="RefSeq" id="WP_262565982.1">
    <property type="nucleotide sequence ID" value="NZ_JAPFCC010000001.1"/>
</dbReference>
<dbReference type="Proteomes" id="UP001209854">
    <property type="component" value="Unassembled WGS sequence"/>
</dbReference>
<evidence type="ECO:0000256" key="6">
    <source>
        <dbReference type="HAMAP-Rule" id="MF_01813"/>
    </source>
</evidence>
<evidence type="ECO:0000256" key="5">
    <source>
        <dbReference type="ARBA" id="ARBA00022691"/>
    </source>
</evidence>
<dbReference type="EC" id="2.1.1.201" evidence="6"/>
<keyword evidence="1 6" id="KW-0474">Menaquinone biosynthesis</keyword>
<keyword evidence="3 6" id="KW-0808">Transferase</keyword>
<sequence length="279" mass="31090">MTSSHDSGRPSSEPNNNDGGRQTTHQVRQNVRDQERTHFGFREVPPDEKESLVAGVFHSVATRYDVMNDLMSMGVHRLWKRFAIELSAVRRGHQVLDIAGGTGDLAKQFARRVGDNGRVVLADINESMLRVGRDRLVNDGLAGNIEYVQANAECLPFPDNTFDCITIAFGLRNVTDKPAALASMCRVLKPGGRLLVLEFSKTRNPLLTKVYDTYSFNLLPVMGKLIANDSESYKYLAESIRKHPDQDTLERMMKDAGFVNTTYHNMTGGIVALHKGVKP</sequence>
<feature type="binding site" evidence="6">
    <location>
        <position position="123"/>
    </location>
    <ligand>
        <name>S-adenosyl-L-methionine</name>
        <dbReference type="ChEBI" id="CHEBI:59789"/>
    </ligand>
</feature>
<dbReference type="EMBL" id="JAPFCC010000001">
    <property type="protein sequence ID" value="MCW7556289.1"/>
    <property type="molecule type" value="Genomic_DNA"/>
</dbReference>
<dbReference type="EC" id="2.1.1.163" evidence="6"/>
<dbReference type="NCBIfam" id="NF001244">
    <property type="entry name" value="PRK00216.1-5"/>
    <property type="match status" value="1"/>
</dbReference>
<dbReference type="NCBIfam" id="NF001242">
    <property type="entry name" value="PRK00216.1-3"/>
    <property type="match status" value="1"/>
</dbReference>
<evidence type="ECO:0000313" key="9">
    <source>
        <dbReference type="Proteomes" id="UP001209854"/>
    </source>
</evidence>
<dbReference type="PROSITE" id="PS51608">
    <property type="entry name" value="SAM_MT_UBIE"/>
    <property type="match status" value="1"/>
</dbReference>
<keyword evidence="9" id="KW-1185">Reference proteome</keyword>
<evidence type="ECO:0000313" key="8">
    <source>
        <dbReference type="EMBL" id="MCW7556289.1"/>
    </source>
</evidence>
<dbReference type="NCBIfam" id="NF001240">
    <property type="entry name" value="PRK00216.1-1"/>
    <property type="match status" value="1"/>
</dbReference>
<dbReference type="Pfam" id="PF01209">
    <property type="entry name" value="Ubie_methyltran"/>
    <property type="match status" value="1"/>
</dbReference>
<keyword evidence="2 6" id="KW-0489">Methyltransferase</keyword>
<protein>
    <recommendedName>
        <fullName evidence="6">Ubiquinone/menaquinone biosynthesis C-methyltransferase UbiE</fullName>
        <ecNumber evidence="6">2.1.1.163</ecNumber>
        <ecNumber evidence="6">2.1.1.201</ecNumber>
    </recommendedName>
    <alternativeName>
        <fullName evidence="6">2-methoxy-6-polyprenyl-1,4-benzoquinol methylase</fullName>
    </alternativeName>
    <alternativeName>
        <fullName evidence="6">Demethylmenaquinone methyltransferase</fullName>
    </alternativeName>
</protein>
<dbReference type="CDD" id="cd02440">
    <property type="entry name" value="AdoMet_MTases"/>
    <property type="match status" value="1"/>
</dbReference>
<evidence type="ECO:0000256" key="1">
    <source>
        <dbReference type="ARBA" id="ARBA00022428"/>
    </source>
</evidence>
<dbReference type="HAMAP" id="MF_01813">
    <property type="entry name" value="MenG_UbiE_methyltr"/>
    <property type="match status" value="1"/>
</dbReference>
<feature type="binding site" evidence="6">
    <location>
        <begin position="151"/>
        <end position="152"/>
    </location>
    <ligand>
        <name>S-adenosyl-L-methionine</name>
        <dbReference type="ChEBI" id="CHEBI:59789"/>
    </ligand>
</feature>
<comment type="pathway">
    <text evidence="6">Quinol/quinone metabolism; menaquinone biosynthesis; menaquinol from 1,4-dihydroxy-2-naphthoate: step 2/2.</text>
</comment>
<comment type="function">
    <text evidence="6">Methyltransferase required for the conversion of demethylmenaquinol (DMKH2) to menaquinol (MKH2) and the conversion of 2-polyprenyl-6-methoxy-1,4-benzoquinol (DDMQH2) to 2-polyprenyl-3-methyl-6-methoxy-1,4-benzoquinol (DMQH2).</text>
</comment>
<feature type="binding site" evidence="6">
    <location>
        <position position="102"/>
    </location>
    <ligand>
        <name>S-adenosyl-L-methionine</name>
        <dbReference type="ChEBI" id="CHEBI:59789"/>
    </ligand>
</feature>
<comment type="caution">
    <text evidence="6">Lacks conserved residue(s) required for the propagation of feature annotation.</text>
</comment>
<dbReference type="GO" id="GO:0032259">
    <property type="term" value="P:methylation"/>
    <property type="evidence" value="ECO:0007669"/>
    <property type="project" value="UniProtKB-KW"/>
</dbReference>
<dbReference type="GO" id="GO:0008425">
    <property type="term" value="F:2-methoxy-6-polyprenyl-1,4-benzoquinol methyltransferase activity"/>
    <property type="evidence" value="ECO:0007669"/>
    <property type="project" value="UniProtKB-EC"/>
</dbReference>
<feature type="region of interest" description="Disordered" evidence="7">
    <location>
        <begin position="1"/>
        <end position="31"/>
    </location>
</feature>
<accession>A0ABT3N503</accession>
<name>A0ABT3N503_9GAMM</name>